<reference evidence="5" key="1">
    <citation type="submission" date="2021-07" db="EMBL/GenBank/DDBJ databases">
        <authorList>
            <person name="Branca A.L. A."/>
        </authorList>
    </citation>
    <scope>NUCLEOTIDE SEQUENCE</scope>
</reference>
<dbReference type="PANTHER" id="PTHR44845">
    <property type="entry name" value="CARRIER DOMAIN-CONTAINING PROTEIN"/>
    <property type="match status" value="1"/>
</dbReference>
<sequence length="1105" mass="121781">MSPLLVAKRTGSEMTILNLYSHPDRPCQFELPTLLDSFRMILDSIISNPFKMIKDIEIISNYDRLRLRDWMEVDPPKPATTVHGLVNRHYHETPAHIAISSTAEDVTYEELGRQSAAMARQLTENGVGAGDVVGICVEKSASSLILLLAILRAGAGYVPFATSIPVNRIQQITRQAGVRLLVAESYVLEKLKDHDGFHGVQTITPSSLEKVGLPSEGWDRELDVDTCQVAYIMFTSGSTGQPKGVVHEHGAVSGGFEAVIQTLGLDSSTRFLQFASFSFDASICELFAPWVAGGTVCVPSEEERIGDLEGIMHRLNVTDATLTPAIVETLRPSALPHMKHLYIGGEAPTATILSTWADKVRLSNIYGSTEGGVWDTVDLELRSNDNPKSIGRGMGAKCWVVDPDNIQRLQPIGVEGEVLLQSPYLAERFLGDAAQNQNQFISLPESLSTLTRPFATRCYQTGDLARWQPDGKLILTGRRSGFVKIRGLRVELGEVQKAIRDCLPGGEQAAVIVARDEDDDHKSELVAFIEQNSGQSSSLADQMSANLRKILPSYMVPSAFVPVQSMPLTDSKKIHRQQLAAQWTSMSLSETMAVRPGGTSRHTWSPIDPANLRAIELSNIFAELVEKKHGSAGTKLRGWDFPLTSVGLDSIQSAYVAWEIQRRWGGTTKVHDLLQPGVTVCQLCQQLYGEADASPDGWSEASIPRDLLGELDSIDIPVPTLSQRRKTIFATSITGFLGSQLLRTLLEDPAVGQIMGLVRSESEKKAREKVRHDAQLGKWWRDEFESRIEVWLGDLSLPRLGLDDEHWNYLTGRNHIDGIIHNGARVNWLDDFVTLKATNVDSTCTILEALSSMPAPCPFTFVGGGYLPSPTETQEQTMDALTRACGYDQTKFVSRMMVQKYNRQLDQVSSASIPRGRVIQPGFLTGTRWEGIAHPEDFLWRLAYSILSLGSVSSDLHKAHIPVAGVEQAGSLVAESVLRPQGEQMVDCHDGVSIETFCQILSSRSGRPIEVVCHSDWMANLRASVERNALDHPFLPVLFWFEVNIGQFTGPAPAELPCVFNKRDTIAGLDESTRYLIDIGFLPSKDGSCRAVDQGQHAHFQRSSR</sequence>
<evidence type="ECO:0008006" key="7">
    <source>
        <dbReference type="Google" id="ProtNLM"/>
    </source>
</evidence>
<feature type="domain" description="Thioester reductase (TE)" evidence="4">
    <location>
        <begin position="733"/>
        <end position="958"/>
    </location>
</feature>
<dbReference type="Gene3D" id="3.40.50.12780">
    <property type="entry name" value="N-terminal domain of ligase-like"/>
    <property type="match status" value="1"/>
</dbReference>
<dbReference type="InterPro" id="IPR045851">
    <property type="entry name" value="AMP-bd_C_sf"/>
</dbReference>
<keyword evidence="6" id="KW-1185">Reference proteome</keyword>
<evidence type="ECO:0000313" key="5">
    <source>
        <dbReference type="EMBL" id="CAG8252322.1"/>
    </source>
</evidence>
<dbReference type="Pfam" id="PF00501">
    <property type="entry name" value="AMP-binding"/>
    <property type="match status" value="1"/>
</dbReference>
<evidence type="ECO:0000259" key="3">
    <source>
        <dbReference type="Pfam" id="PF00501"/>
    </source>
</evidence>
<dbReference type="InterPro" id="IPR042099">
    <property type="entry name" value="ANL_N_sf"/>
</dbReference>
<dbReference type="InterPro" id="IPR010071">
    <property type="entry name" value="AA_adenyl_dom"/>
</dbReference>
<feature type="domain" description="AMP-dependent synthetase/ligase" evidence="3">
    <location>
        <begin position="89"/>
        <end position="427"/>
    </location>
</feature>
<proteinExistence type="predicted"/>
<dbReference type="Proteomes" id="UP001153618">
    <property type="component" value="Unassembled WGS sequence"/>
</dbReference>
<dbReference type="CDD" id="cd05918">
    <property type="entry name" value="A_NRPS_SidN3_like"/>
    <property type="match status" value="1"/>
</dbReference>
<dbReference type="Gene3D" id="3.40.50.720">
    <property type="entry name" value="NAD(P)-binding Rossmann-like Domain"/>
    <property type="match status" value="1"/>
</dbReference>
<dbReference type="AlphaFoldDB" id="A0A9W4N4N0"/>
<dbReference type="InterPro" id="IPR020845">
    <property type="entry name" value="AMP-binding_CS"/>
</dbReference>
<accession>A0A9W4N4N0</accession>
<dbReference type="PANTHER" id="PTHR44845:SF4">
    <property type="entry name" value="NONRIBOSOMAL PEPTIDE SYNTHASE INPA"/>
    <property type="match status" value="1"/>
</dbReference>
<evidence type="ECO:0000313" key="6">
    <source>
        <dbReference type="Proteomes" id="UP001153618"/>
    </source>
</evidence>
<dbReference type="InterPro" id="IPR000873">
    <property type="entry name" value="AMP-dep_synth/lig_dom"/>
</dbReference>
<dbReference type="PIRSF" id="PIRSF001617">
    <property type="entry name" value="Alpha-AR"/>
    <property type="match status" value="1"/>
</dbReference>
<keyword evidence="1" id="KW-0596">Phosphopantetheine</keyword>
<evidence type="ECO:0000259" key="4">
    <source>
        <dbReference type="Pfam" id="PF07993"/>
    </source>
</evidence>
<keyword evidence="2" id="KW-0597">Phosphoprotein</keyword>
<evidence type="ECO:0000256" key="2">
    <source>
        <dbReference type="ARBA" id="ARBA00022553"/>
    </source>
</evidence>
<dbReference type="SUPFAM" id="SSF51735">
    <property type="entry name" value="NAD(P)-binding Rossmann-fold domains"/>
    <property type="match status" value="1"/>
</dbReference>
<dbReference type="EMBL" id="CAJVOS010000071">
    <property type="protein sequence ID" value="CAG8252322.1"/>
    <property type="molecule type" value="Genomic_DNA"/>
</dbReference>
<evidence type="ECO:0000256" key="1">
    <source>
        <dbReference type="ARBA" id="ARBA00022450"/>
    </source>
</evidence>
<protein>
    <recommendedName>
        <fullName evidence="7">Carrier domain-containing protein</fullName>
    </recommendedName>
</protein>
<dbReference type="InterPro" id="IPR013120">
    <property type="entry name" value="FAR_NAD-bd"/>
</dbReference>
<name>A0A9W4N4N0_PENOL</name>
<dbReference type="OrthoDB" id="416786at2759"/>
<gene>
    <name evidence="5" type="ORF">POLS_LOCUS8809</name>
</gene>
<dbReference type="Pfam" id="PF07993">
    <property type="entry name" value="NAD_binding_4"/>
    <property type="match status" value="1"/>
</dbReference>
<dbReference type="PROSITE" id="PS00455">
    <property type="entry name" value="AMP_BINDING"/>
    <property type="match status" value="1"/>
</dbReference>
<dbReference type="SUPFAM" id="SSF56801">
    <property type="entry name" value="Acetyl-CoA synthetase-like"/>
    <property type="match status" value="1"/>
</dbReference>
<dbReference type="NCBIfam" id="TIGR01733">
    <property type="entry name" value="AA-adenyl-dom"/>
    <property type="match status" value="1"/>
</dbReference>
<dbReference type="InterPro" id="IPR036291">
    <property type="entry name" value="NAD(P)-bd_dom_sf"/>
</dbReference>
<comment type="caution">
    <text evidence="5">The sequence shown here is derived from an EMBL/GenBank/DDBJ whole genome shotgun (WGS) entry which is preliminary data.</text>
</comment>
<dbReference type="Gene3D" id="3.30.300.30">
    <property type="match status" value="1"/>
</dbReference>
<organism evidence="5 6">
    <name type="scientific">Penicillium olsonii</name>
    <dbReference type="NCBI Taxonomy" id="99116"/>
    <lineage>
        <taxon>Eukaryota</taxon>
        <taxon>Fungi</taxon>
        <taxon>Dikarya</taxon>
        <taxon>Ascomycota</taxon>
        <taxon>Pezizomycotina</taxon>
        <taxon>Eurotiomycetes</taxon>
        <taxon>Eurotiomycetidae</taxon>
        <taxon>Eurotiales</taxon>
        <taxon>Aspergillaceae</taxon>
        <taxon>Penicillium</taxon>
    </lineage>
</organism>